<dbReference type="InterPro" id="IPR010663">
    <property type="entry name" value="Znf_FPG/IleRS"/>
</dbReference>
<dbReference type="Pfam" id="PF06827">
    <property type="entry name" value="zf-FPG_IleRS"/>
    <property type="match status" value="1"/>
</dbReference>
<sequence length="122" mass="13200">DADEGAWGLLLEVRSAVNGALEPLRAAKQLATTLEAEVTLRAPAALARRLAPFRDELPGFLLVAAADVVETPGAAGLEIEARRTDFLKCERCWTHRADVRAEGSEPRLCGRCVSALAVRREH</sequence>
<comment type="caution">
    <text evidence="6">The sequence shown here is derived from an EMBL/GenBank/DDBJ whole genome shotgun (WGS) entry which is preliminary data.</text>
</comment>
<keyword evidence="1 6" id="KW-0436">Ligase</keyword>
<keyword evidence="2" id="KW-0547">Nucleotide-binding</keyword>
<dbReference type="GO" id="GO:0004822">
    <property type="term" value="F:isoleucine-tRNA ligase activity"/>
    <property type="evidence" value="ECO:0007669"/>
    <property type="project" value="UniProtKB-EC"/>
</dbReference>
<name>A0A538TDN2_UNCEI</name>
<protein>
    <submittedName>
        <fullName evidence="6">Isoleucine--tRNA ligase</fullName>
    </submittedName>
</protein>
<evidence type="ECO:0000256" key="4">
    <source>
        <dbReference type="ARBA" id="ARBA00048359"/>
    </source>
</evidence>
<evidence type="ECO:0000256" key="3">
    <source>
        <dbReference type="ARBA" id="ARBA00022840"/>
    </source>
</evidence>
<dbReference type="SUPFAM" id="SSF47323">
    <property type="entry name" value="Anticodon-binding domain of a subclass of class I aminoacyl-tRNA synthetases"/>
    <property type="match status" value="1"/>
</dbReference>
<evidence type="ECO:0000259" key="5">
    <source>
        <dbReference type="Pfam" id="PF06827"/>
    </source>
</evidence>
<dbReference type="GO" id="GO:0005524">
    <property type="term" value="F:ATP binding"/>
    <property type="evidence" value="ECO:0007669"/>
    <property type="project" value="UniProtKB-KW"/>
</dbReference>
<evidence type="ECO:0000313" key="6">
    <source>
        <dbReference type="EMBL" id="TMQ61753.1"/>
    </source>
</evidence>
<feature type="non-terminal residue" evidence="6">
    <location>
        <position position="1"/>
    </location>
</feature>
<evidence type="ECO:0000313" key="7">
    <source>
        <dbReference type="Proteomes" id="UP000316609"/>
    </source>
</evidence>
<organism evidence="6 7">
    <name type="scientific">Eiseniibacteriota bacterium</name>
    <dbReference type="NCBI Taxonomy" id="2212470"/>
    <lineage>
        <taxon>Bacteria</taxon>
        <taxon>Candidatus Eiseniibacteriota</taxon>
    </lineage>
</organism>
<dbReference type="InterPro" id="IPR009080">
    <property type="entry name" value="tRNAsynth_Ia_anticodon-bd"/>
</dbReference>
<dbReference type="Gene3D" id="1.10.730.20">
    <property type="match status" value="1"/>
</dbReference>
<comment type="catalytic activity">
    <reaction evidence="4">
        <text>tRNA(Ile) + L-isoleucine + ATP = L-isoleucyl-tRNA(Ile) + AMP + diphosphate</text>
        <dbReference type="Rhea" id="RHEA:11060"/>
        <dbReference type="Rhea" id="RHEA-COMP:9666"/>
        <dbReference type="Rhea" id="RHEA-COMP:9695"/>
        <dbReference type="ChEBI" id="CHEBI:30616"/>
        <dbReference type="ChEBI" id="CHEBI:33019"/>
        <dbReference type="ChEBI" id="CHEBI:58045"/>
        <dbReference type="ChEBI" id="CHEBI:78442"/>
        <dbReference type="ChEBI" id="CHEBI:78528"/>
        <dbReference type="ChEBI" id="CHEBI:456215"/>
        <dbReference type="EC" id="6.1.1.5"/>
    </reaction>
</comment>
<dbReference type="InterPro" id="IPR050081">
    <property type="entry name" value="Ile-tRNA_ligase"/>
</dbReference>
<gene>
    <name evidence="6" type="ORF">E6K78_12465</name>
</gene>
<keyword evidence="3" id="KW-0067">ATP-binding</keyword>
<dbReference type="GO" id="GO:0006428">
    <property type="term" value="P:isoleucyl-tRNA aminoacylation"/>
    <property type="evidence" value="ECO:0007669"/>
    <property type="project" value="TreeGrafter"/>
</dbReference>
<feature type="domain" description="Zinc finger FPG/IleRS-type" evidence="5">
    <location>
        <begin position="87"/>
        <end position="114"/>
    </location>
</feature>
<dbReference type="EMBL" id="VBOY01000159">
    <property type="protein sequence ID" value="TMQ61753.1"/>
    <property type="molecule type" value="Genomic_DNA"/>
</dbReference>
<evidence type="ECO:0000256" key="1">
    <source>
        <dbReference type="ARBA" id="ARBA00022598"/>
    </source>
</evidence>
<reference evidence="6 7" key="1">
    <citation type="journal article" date="2019" name="Nat. Microbiol.">
        <title>Mediterranean grassland soil C-N compound turnover is dependent on rainfall and depth, and is mediated by genomically divergent microorganisms.</title>
        <authorList>
            <person name="Diamond S."/>
            <person name="Andeer P.F."/>
            <person name="Li Z."/>
            <person name="Crits-Christoph A."/>
            <person name="Burstein D."/>
            <person name="Anantharaman K."/>
            <person name="Lane K.R."/>
            <person name="Thomas B.C."/>
            <person name="Pan C."/>
            <person name="Northen T.R."/>
            <person name="Banfield J.F."/>
        </authorList>
    </citation>
    <scope>NUCLEOTIDE SEQUENCE [LARGE SCALE GENOMIC DNA]</scope>
    <source>
        <strain evidence="6">WS_8</strain>
    </source>
</reference>
<dbReference type="AlphaFoldDB" id="A0A538TDN2"/>
<proteinExistence type="predicted"/>
<dbReference type="PANTHER" id="PTHR42765">
    <property type="entry name" value="SOLEUCYL-TRNA SYNTHETASE"/>
    <property type="match status" value="1"/>
</dbReference>
<evidence type="ECO:0000256" key="2">
    <source>
        <dbReference type="ARBA" id="ARBA00022741"/>
    </source>
</evidence>
<accession>A0A538TDN2</accession>
<dbReference type="Proteomes" id="UP000316609">
    <property type="component" value="Unassembled WGS sequence"/>
</dbReference>
<dbReference type="PANTHER" id="PTHR42765:SF1">
    <property type="entry name" value="ISOLEUCINE--TRNA LIGASE, MITOCHONDRIAL"/>
    <property type="match status" value="1"/>
</dbReference>